<dbReference type="EMBL" id="UINC01092636">
    <property type="protein sequence ID" value="SVC46386.1"/>
    <property type="molecule type" value="Genomic_DNA"/>
</dbReference>
<evidence type="ECO:0000313" key="1">
    <source>
        <dbReference type="EMBL" id="SVC46386.1"/>
    </source>
</evidence>
<name>A0A382MC62_9ZZZZ</name>
<organism evidence="1">
    <name type="scientific">marine metagenome</name>
    <dbReference type="NCBI Taxonomy" id="408172"/>
    <lineage>
        <taxon>unclassified sequences</taxon>
        <taxon>metagenomes</taxon>
        <taxon>ecological metagenomes</taxon>
    </lineage>
</organism>
<protein>
    <submittedName>
        <fullName evidence="1">Uncharacterized protein</fullName>
    </submittedName>
</protein>
<accession>A0A382MC62</accession>
<sequence length="368" mass="41349">DILWKFAKLCKSKLPATSSDAGFGQSKVKVSEFWNEGTGKNLDTSKADIKVGKFHVSVKGPKAQLMSGEKKETRVTVLSAMKYSGVGGKITKNLLAEVDKFVTSTRTVGAELNGRILKKMSVKDVKEFDKKLLTKGKIDRLKDGNASAKKIIDAQEKMKADIKATFLKAFRNPKVGAAFAYESMTGWEKFGGNTYPSKKAGDKSGQATHMVIWDYSMEKLRWQKMTPKYAGTIAGKMNIAPDLKSNSYSAVVKGKKQKLGYSFYQSLRISVDYVFKKQDALQESFYYDMEEQHRLLSEGLIDLDKMKAWFTKAWDKFKEGLTKIWTWLTEKIKEIRDAAVEIIEDGLESALNLFELDVDVKVNSEVAL</sequence>
<dbReference type="AlphaFoldDB" id="A0A382MC62"/>
<feature type="non-terminal residue" evidence="1">
    <location>
        <position position="1"/>
    </location>
</feature>
<proteinExistence type="predicted"/>
<reference evidence="1" key="1">
    <citation type="submission" date="2018-05" db="EMBL/GenBank/DDBJ databases">
        <authorList>
            <person name="Lanie J.A."/>
            <person name="Ng W.-L."/>
            <person name="Kazmierczak K.M."/>
            <person name="Andrzejewski T.M."/>
            <person name="Davidsen T.M."/>
            <person name="Wayne K.J."/>
            <person name="Tettelin H."/>
            <person name="Glass J.I."/>
            <person name="Rusch D."/>
            <person name="Podicherti R."/>
            <person name="Tsui H.-C.T."/>
            <person name="Winkler M.E."/>
        </authorList>
    </citation>
    <scope>NUCLEOTIDE SEQUENCE</scope>
</reference>
<gene>
    <name evidence="1" type="ORF">METZ01_LOCUS299240</name>
</gene>